<dbReference type="Pfam" id="PF09360">
    <property type="entry name" value="zf-CDGSH"/>
    <property type="match status" value="2"/>
</dbReference>
<keyword evidence="2" id="KW-0479">Metal-binding</keyword>
<evidence type="ECO:0000313" key="8">
    <source>
        <dbReference type="Proteomes" id="UP000276133"/>
    </source>
</evidence>
<dbReference type="OrthoDB" id="15717at2759"/>
<evidence type="ECO:0000256" key="2">
    <source>
        <dbReference type="ARBA" id="ARBA00022723"/>
    </source>
</evidence>
<dbReference type="InterPro" id="IPR052950">
    <property type="entry name" value="CISD"/>
</dbReference>
<keyword evidence="3" id="KW-0408">Iron</keyword>
<comment type="caution">
    <text evidence="7">The sequence shown here is derived from an EMBL/GenBank/DDBJ whole genome shotgun (WGS) entry which is preliminary data.</text>
</comment>
<dbReference type="GO" id="GO:0046872">
    <property type="term" value="F:metal ion binding"/>
    <property type="evidence" value="ECO:0007669"/>
    <property type="project" value="UniProtKB-KW"/>
</dbReference>
<dbReference type="STRING" id="10195.A0A3M7QBZ3"/>
<evidence type="ECO:0000256" key="1">
    <source>
        <dbReference type="ARBA" id="ARBA00022714"/>
    </source>
</evidence>
<evidence type="ECO:0000256" key="3">
    <source>
        <dbReference type="ARBA" id="ARBA00023004"/>
    </source>
</evidence>
<gene>
    <name evidence="7" type="ORF">BpHYR1_039913</name>
</gene>
<reference evidence="7 8" key="1">
    <citation type="journal article" date="2018" name="Sci. Rep.">
        <title>Genomic signatures of local adaptation to the degree of environmental predictability in rotifers.</title>
        <authorList>
            <person name="Franch-Gras L."/>
            <person name="Hahn C."/>
            <person name="Garcia-Roger E.M."/>
            <person name="Carmona M.J."/>
            <person name="Serra M."/>
            <person name="Gomez A."/>
        </authorList>
    </citation>
    <scope>NUCLEOTIDE SEQUENCE [LARGE SCALE GENOMIC DNA]</scope>
    <source>
        <strain evidence="7">HYR1</strain>
    </source>
</reference>
<dbReference type="Proteomes" id="UP000276133">
    <property type="component" value="Unassembled WGS sequence"/>
</dbReference>
<feature type="domain" description="Iron-binding zinc finger CDGSH type" evidence="6">
    <location>
        <begin position="144"/>
        <end position="181"/>
    </location>
</feature>
<evidence type="ECO:0000256" key="5">
    <source>
        <dbReference type="ARBA" id="ARBA00034078"/>
    </source>
</evidence>
<keyword evidence="1" id="KW-0001">2Fe-2S</keyword>
<dbReference type="PANTHER" id="PTHR46491:SF3">
    <property type="entry name" value="CDGSH IRON-SULFUR DOMAIN-CONTAINING PROTEIN 3, MITOCHONDRIAL"/>
    <property type="match status" value="1"/>
</dbReference>
<proteinExistence type="predicted"/>
<dbReference type="GO" id="GO:0051537">
    <property type="term" value="F:2 iron, 2 sulfur cluster binding"/>
    <property type="evidence" value="ECO:0007669"/>
    <property type="project" value="UniProtKB-KW"/>
</dbReference>
<dbReference type="InterPro" id="IPR042216">
    <property type="entry name" value="MitoNEET_CISD"/>
</dbReference>
<dbReference type="SMART" id="SM00704">
    <property type="entry name" value="ZnF_CDGSH"/>
    <property type="match status" value="2"/>
</dbReference>
<dbReference type="AlphaFoldDB" id="A0A3M7QBZ3"/>
<organism evidence="7 8">
    <name type="scientific">Brachionus plicatilis</name>
    <name type="common">Marine rotifer</name>
    <name type="synonym">Brachionus muelleri</name>
    <dbReference type="NCBI Taxonomy" id="10195"/>
    <lineage>
        <taxon>Eukaryota</taxon>
        <taxon>Metazoa</taxon>
        <taxon>Spiralia</taxon>
        <taxon>Gnathifera</taxon>
        <taxon>Rotifera</taxon>
        <taxon>Eurotatoria</taxon>
        <taxon>Monogononta</taxon>
        <taxon>Pseudotrocha</taxon>
        <taxon>Ploima</taxon>
        <taxon>Brachionidae</taxon>
        <taxon>Brachionus</taxon>
    </lineage>
</organism>
<comment type="cofactor">
    <cofactor evidence="5">
        <name>[2Fe-2S] cluster</name>
        <dbReference type="ChEBI" id="CHEBI:190135"/>
    </cofactor>
</comment>
<evidence type="ECO:0000259" key="6">
    <source>
        <dbReference type="SMART" id="SM00704"/>
    </source>
</evidence>
<evidence type="ECO:0000313" key="7">
    <source>
        <dbReference type="EMBL" id="RNA08759.1"/>
    </source>
</evidence>
<dbReference type="InterPro" id="IPR018967">
    <property type="entry name" value="FeS-contain_CDGSH-typ"/>
</dbReference>
<protein>
    <submittedName>
        <fullName evidence="7">CDGSH iron-sulfur domain-containing mitochondrial</fullName>
    </submittedName>
</protein>
<dbReference type="GO" id="GO:0005739">
    <property type="term" value="C:mitochondrion"/>
    <property type="evidence" value="ECO:0007669"/>
    <property type="project" value="TreeGrafter"/>
</dbReference>
<dbReference type="PANTHER" id="PTHR46491">
    <property type="entry name" value="CDGSH IRON SULFUR DOMAIN PROTEIN HOMOLOG"/>
    <property type="match status" value="1"/>
</dbReference>
<dbReference type="Gene3D" id="3.40.5.90">
    <property type="entry name" value="CDGSH iron-sulfur domain, mitoNEET-type"/>
    <property type="match status" value="2"/>
</dbReference>
<keyword evidence="4" id="KW-0411">Iron-sulfur</keyword>
<dbReference type="EMBL" id="REGN01006640">
    <property type="protein sequence ID" value="RNA08759.1"/>
    <property type="molecule type" value="Genomic_DNA"/>
</dbReference>
<evidence type="ECO:0000256" key="4">
    <source>
        <dbReference type="ARBA" id="ARBA00023014"/>
    </source>
</evidence>
<name>A0A3M7QBZ3_BRAPC</name>
<feature type="domain" description="Iron-binding zinc finger CDGSH type" evidence="6">
    <location>
        <begin position="98"/>
        <end position="135"/>
    </location>
</feature>
<keyword evidence="8" id="KW-1185">Reference proteome</keyword>
<accession>A0A3M7QBZ3</accession>
<sequence>MNILIRKNTVIQDAAHSLKNYYQKQSIANRYRYQSRIVIKNLSYPPTLDGTEDYAISAKNEENDYIKKILNIRSHPEAPLFPDEYSLDGPPKGRIYEKMPFKFKVEKGKVYSFCTCGYSNNQPFCDSTHKMLWTTHLVKKQPKYRPIKYVADDTKDVWFCNCKQSNDRPFCDGTHKSEEVKKGISFK</sequence>